<dbReference type="AlphaFoldDB" id="A0A0A9H6L8"/>
<sequence>MSSTKINMVFQLTGTNFLYNPTYLHHLHTANESKWNLGH</sequence>
<evidence type="ECO:0000313" key="1">
    <source>
        <dbReference type="EMBL" id="JAE31439.1"/>
    </source>
</evidence>
<protein>
    <submittedName>
        <fullName evidence="1">Uncharacterized protein</fullName>
    </submittedName>
</protein>
<organism evidence="1">
    <name type="scientific">Arundo donax</name>
    <name type="common">Giant reed</name>
    <name type="synonym">Donax arundinaceus</name>
    <dbReference type="NCBI Taxonomy" id="35708"/>
    <lineage>
        <taxon>Eukaryota</taxon>
        <taxon>Viridiplantae</taxon>
        <taxon>Streptophyta</taxon>
        <taxon>Embryophyta</taxon>
        <taxon>Tracheophyta</taxon>
        <taxon>Spermatophyta</taxon>
        <taxon>Magnoliopsida</taxon>
        <taxon>Liliopsida</taxon>
        <taxon>Poales</taxon>
        <taxon>Poaceae</taxon>
        <taxon>PACMAD clade</taxon>
        <taxon>Arundinoideae</taxon>
        <taxon>Arundineae</taxon>
        <taxon>Arundo</taxon>
    </lineage>
</organism>
<proteinExistence type="predicted"/>
<reference evidence="1" key="1">
    <citation type="submission" date="2014-09" db="EMBL/GenBank/DDBJ databases">
        <authorList>
            <person name="Magalhaes I.L.F."/>
            <person name="Oliveira U."/>
            <person name="Santos F.R."/>
            <person name="Vidigal T.H.D.A."/>
            <person name="Brescovit A.D."/>
            <person name="Santos A.J."/>
        </authorList>
    </citation>
    <scope>NUCLEOTIDE SEQUENCE</scope>
    <source>
        <tissue evidence="1">Shoot tissue taken approximately 20 cm above the soil surface</tissue>
    </source>
</reference>
<dbReference type="EMBL" id="GBRH01166457">
    <property type="protein sequence ID" value="JAE31439.1"/>
    <property type="molecule type" value="Transcribed_RNA"/>
</dbReference>
<name>A0A0A9H6L8_ARUDO</name>
<reference evidence="1" key="2">
    <citation type="journal article" date="2015" name="Data Brief">
        <title>Shoot transcriptome of the giant reed, Arundo donax.</title>
        <authorList>
            <person name="Barrero R.A."/>
            <person name="Guerrero F.D."/>
            <person name="Moolhuijzen P."/>
            <person name="Goolsby J.A."/>
            <person name="Tidwell J."/>
            <person name="Bellgard S.E."/>
            <person name="Bellgard M.I."/>
        </authorList>
    </citation>
    <scope>NUCLEOTIDE SEQUENCE</scope>
    <source>
        <tissue evidence="1">Shoot tissue taken approximately 20 cm above the soil surface</tissue>
    </source>
</reference>
<accession>A0A0A9H6L8</accession>